<evidence type="ECO:0000313" key="1">
    <source>
        <dbReference type="EMBL" id="KAH6926202.1"/>
    </source>
</evidence>
<comment type="caution">
    <text evidence="1">The sequence shown here is derived from an EMBL/GenBank/DDBJ whole genome shotgun (WGS) entry which is preliminary data.</text>
</comment>
<keyword evidence="2" id="KW-1185">Reference proteome</keyword>
<accession>A0ACB7RWM0</accession>
<proteinExistence type="predicted"/>
<sequence>MATAERLGFTKEETLRLYEEKNTRQREERALAREQVREGSGRARELEARVMRMAEIGERKMQLEKKLREFKLRLSAAN</sequence>
<name>A0ACB7RWM0_HYAAI</name>
<organism evidence="1 2">
    <name type="scientific">Hyalomma asiaticum</name>
    <name type="common">Tick</name>
    <dbReference type="NCBI Taxonomy" id="266040"/>
    <lineage>
        <taxon>Eukaryota</taxon>
        <taxon>Metazoa</taxon>
        <taxon>Ecdysozoa</taxon>
        <taxon>Arthropoda</taxon>
        <taxon>Chelicerata</taxon>
        <taxon>Arachnida</taxon>
        <taxon>Acari</taxon>
        <taxon>Parasitiformes</taxon>
        <taxon>Ixodida</taxon>
        <taxon>Ixodoidea</taxon>
        <taxon>Ixodidae</taxon>
        <taxon>Hyalomminae</taxon>
        <taxon>Hyalomma</taxon>
    </lineage>
</organism>
<evidence type="ECO:0000313" key="2">
    <source>
        <dbReference type="Proteomes" id="UP000821845"/>
    </source>
</evidence>
<reference evidence="1" key="1">
    <citation type="submission" date="2020-05" db="EMBL/GenBank/DDBJ databases">
        <title>Large-scale comparative analyses of tick genomes elucidate their genetic diversity and vector capacities.</title>
        <authorList>
            <person name="Jia N."/>
            <person name="Wang J."/>
            <person name="Shi W."/>
            <person name="Du L."/>
            <person name="Sun Y."/>
            <person name="Zhan W."/>
            <person name="Jiang J."/>
            <person name="Wang Q."/>
            <person name="Zhang B."/>
            <person name="Ji P."/>
            <person name="Sakyi L.B."/>
            <person name="Cui X."/>
            <person name="Yuan T."/>
            <person name="Jiang B."/>
            <person name="Yang W."/>
            <person name="Lam T.T.-Y."/>
            <person name="Chang Q."/>
            <person name="Ding S."/>
            <person name="Wang X."/>
            <person name="Zhu J."/>
            <person name="Ruan X."/>
            <person name="Zhao L."/>
            <person name="Wei J."/>
            <person name="Que T."/>
            <person name="Du C."/>
            <person name="Cheng J."/>
            <person name="Dai P."/>
            <person name="Han X."/>
            <person name="Huang E."/>
            <person name="Gao Y."/>
            <person name="Liu J."/>
            <person name="Shao H."/>
            <person name="Ye R."/>
            <person name="Li L."/>
            <person name="Wei W."/>
            <person name="Wang X."/>
            <person name="Wang C."/>
            <person name="Yang T."/>
            <person name="Huo Q."/>
            <person name="Li W."/>
            <person name="Guo W."/>
            <person name="Chen H."/>
            <person name="Zhou L."/>
            <person name="Ni X."/>
            <person name="Tian J."/>
            <person name="Zhou Y."/>
            <person name="Sheng Y."/>
            <person name="Liu T."/>
            <person name="Pan Y."/>
            <person name="Xia L."/>
            <person name="Li J."/>
            <person name="Zhao F."/>
            <person name="Cao W."/>
        </authorList>
    </citation>
    <scope>NUCLEOTIDE SEQUENCE</scope>
    <source>
        <strain evidence="1">Hyas-2018</strain>
    </source>
</reference>
<gene>
    <name evidence="1" type="ORF">HPB50_015814</name>
</gene>
<protein>
    <submittedName>
        <fullName evidence="1">Uncharacterized protein</fullName>
    </submittedName>
</protein>
<dbReference type="Proteomes" id="UP000821845">
    <property type="component" value="Chromosome 7"/>
</dbReference>
<dbReference type="EMBL" id="CM023487">
    <property type="protein sequence ID" value="KAH6926202.1"/>
    <property type="molecule type" value="Genomic_DNA"/>
</dbReference>